<protein>
    <submittedName>
        <fullName evidence="1">Dna alkylation repair enzyme</fullName>
    </submittedName>
</protein>
<sequence length="256" mass="28417">MRRADIPPQVLAGLNSGTLESATLAEGLAVDFAALLAAAVPDMSRAVLAEMSAAAGLGITRRMNLAAQLLLSHGGTALVPFLSRHPSDTVRGFACFLIGLSPDHTAPERLAAIRNLADDPHFGVREWAWLAIRPHLLPDIRHWIPLLEPLVHDQSERLRRFAIEITRPRGVWCTHLAELRRDPAPGLALLVPVRRDPAKYVQDSVGNWLNDAAKDHPDWVRDLCRKWEREDDSPANRRIRARALRSLKGKKETPLS</sequence>
<accession>A0A0W8G3L7</accession>
<dbReference type="Gene3D" id="1.25.40.290">
    <property type="entry name" value="ARM repeat domains"/>
    <property type="match status" value="1"/>
</dbReference>
<dbReference type="Pfam" id="PF08713">
    <property type="entry name" value="DNA_alkylation"/>
    <property type="match status" value="1"/>
</dbReference>
<reference evidence="1" key="1">
    <citation type="journal article" date="2015" name="Proc. Natl. Acad. Sci. U.S.A.">
        <title>Networks of energetic and metabolic interactions define dynamics in microbial communities.</title>
        <authorList>
            <person name="Embree M."/>
            <person name="Liu J.K."/>
            <person name="Al-Bassam M.M."/>
            <person name="Zengler K."/>
        </authorList>
    </citation>
    <scope>NUCLEOTIDE SEQUENCE</scope>
</reference>
<dbReference type="AlphaFoldDB" id="A0A0W8G3L7"/>
<dbReference type="InterPro" id="IPR016024">
    <property type="entry name" value="ARM-type_fold"/>
</dbReference>
<gene>
    <name evidence="1" type="ORF">ASZ90_002357</name>
</gene>
<dbReference type="InterPro" id="IPR014825">
    <property type="entry name" value="DNA_alkylation"/>
</dbReference>
<name>A0A0W8G3L7_9ZZZZ</name>
<dbReference type="EMBL" id="LNQE01000289">
    <property type="protein sequence ID" value="KUG27780.1"/>
    <property type="molecule type" value="Genomic_DNA"/>
</dbReference>
<comment type="caution">
    <text evidence="1">The sequence shown here is derived from an EMBL/GenBank/DDBJ whole genome shotgun (WGS) entry which is preliminary data.</text>
</comment>
<evidence type="ECO:0000313" key="1">
    <source>
        <dbReference type="EMBL" id="KUG27780.1"/>
    </source>
</evidence>
<proteinExistence type="predicted"/>
<dbReference type="SUPFAM" id="SSF48371">
    <property type="entry name" value="ARM repeat"/>
    <property type="match status" value="1"/>
</dbReference>
<organism evidence="1">
    <name type="scientific">hydrocarbon metagenome</name>
    <dbReference type="NCBI Taxonomy" id="938273"/>
    <lineage>
        <taxon>unclassified sequences</taxon>
        <taxon>metagenomes</taxon>
        <taxon>ecological metagenomes</taxon>
    </lineage>
</organism>